<reference evidence="2 3" key="1">
    <citation type="submission" date="2022-10" db="EMBL/GenBank/DDBJ databases">
        <title>Ruegeria sp. nov., isolated from ocean surface sediments.</title>
        <authorList>
            <person name="He W."/>
            <person name="Xue H.-P."/>
            <person name="Zhang D.-F."/>
        </authorList>
    </citation>
    <scope>NUCLEOTIDE SEQUENCE [LARGE SCALE GENOMIC DNA]</scope>
    <source>
        <strain evidence="2 3">XHP0148</strain>
    </source>
</reference>
<evidence type="ECO:0008006" key="4">
    <source>
        <dbReference type="Google" id="ProtNLM"/>
    </source>
</evidence>
<evidence type="ECO:0000313" key="2">
    <source>
        <dbReference type="EMBL" id="MCV2890801.1"/>
    </source>
</evidence>
<sequence length="72" mass="8275">MPSRTSDKLRQQQVERAKRYEKTHESAVQGYAEYVARQAELQGFAELGLPVDDDFTESVREAAEDRFRKAAL</sequence>
<dbReference type="RefSeq" id="WP_263830417.1">
    <property type="nucleotide sequence ID" value="NZ_JAOWLB010000022.1"/>
</dbReference>
<evidence type="ECO:0000313" key="3">
    <source>
        <dbReference type="Proteomes" id="UP001320899"/>
    </source>
</evidence>
<gene>
    <name evidence="2" type="ORF">OE747_20905</name>
</gene>
<evidence type="ECO:0000256" key="1">
    <source>
        <dbReference type="SAM" id="MobiDB-lite"/>
    </source>
</evidence>
<name>A0ABT3AQ54_9RHOB</name>
<comment type="caution">
    <text evidence="2">The sequence shown here is derived from an EMBL/GenBank/DDBJ whole genome shotgun (WGS) entry which is preliminary data.</text>
</comment>
<feature type="region of interest" description="Disordered" evidence="1">
    <location>
        <begin position="1"/>
        <end position="22"/>
    </location>
</feature>
<proteinExistence type="predicted"/>
<dbReference type="EMBL" id="JAOWLB010000022">
    <property type="protein sequence ID" value="MCV2890801.1"/>
    <property type="molecule type" value="Genomic_DNA"/>
</dbReference>
<dbReference type="Proteomes" id="UP001320899">
    <property type="component" value="Unassembled WGS sequence"/>
</dbReference>
<keyword evidence="3" id="KW-1185">Reference proteome</keyword>
<accession>A0ABT3AQ54</accession>
<organism evidence="2 3">
    <name type="scientific">Ruegeria aquimaris</name>
    <dbReference type="NCBI Taxonomy" id="2984333"/>
    <lineage>
        <taxon>Bacteria</taxon>
        <taxon>Pseudomonadati</taxon>
        <taxon>Pseudomonadota</taxon>
        <taxon>Alphaproteobacteria</taxon>
        <taxon>Rhodobacterales</taxon>
        <taxon>Roseobacteraceae</taxon>
        <taxon>Ruegeria</taxon>
    </lineage>
</organism>
<protein>
    <recommendedName>
        <fullName evidence="4">Antitoxin VbhA domain-containing protein</fullName>
    </recommendedName>
</protein>